<comment type="subcellular location">
    <subcellularLocation>
        <location evidence="1">Nucleus</location>
    </subcellularLocation>
</comment>
<evidence type="ECO:0000256" key="3">
    <source>
        <dbReference type="ARBA" id="ARBA00008212"/>
    </source>
</evidence>
<gene>
    <name evidence="15" type="ORF">JYU34_016299</name>
</gene>
<protein>
    <recommendedName>
        <fullName evidence="4">E3 SUMO-protein ligase NSE2</fullName>
    </recommendedName>
    <alternativeName>
        <fullName evidence="11">E3 SUMO-protein transferase NSE2</fullName>
    </alternativeName>
    <alternativeName>
        <fullName evidence="12">Non-structural maintenance of chromosomes element 2 homolog</fullName>
    </alternativeName>
</protein>
<evidence type="ECO:0000256" key="1">
    <source>
        <dbReference type="ARBA" id="ARBA00004123"/>
    </source>
</evidence>
<feature type="domain" description="SP-RING-type" evidence="14">
    <location>
        <begin position="118"/>
        <end position="201"/>
    </location>
</feature>
<keyword evidence="8" id="KW-0833">Ubl conjugation pathway</keyword>
<evidence type="ECO:0000256" key="5">
    <source>
        <dbReference type="ARBA" id="ARBA00022679"/>
    </source>
</evidence>
<evidence type="ECO:0000256" key="8">
    <source>
        <dbReference type="ARBA" id="ARBA00022786"/>
    </source>
</evidence>
<proteinExistence type="inferred from homology"/>
<sequence>MAESELADLRKQCITSLYVCTDNVCKYLDDEKDAEFDKLKSYVADYSTMEAQQKVAIDALEKARRETDSSNMDTLEERFQNHLSTLSAKRLNVNQHPYMIEYNNRVKKGLQKAQEDLNESDLAITESQDQYIDPITKKAIVDPVKNNVCGHIYEKDAIFKMIKMKDRVRCPVAGCGNKGPILEKHLVSDEELKFRLAVTQHSTMIQERSYVNLDQTME</sequence>
<comment type="pathway">
    <text evidence="2">Protein modification; protein sumoylation.</text>
</comment>
<dbReference type="InterPro" id="IPR013083">
    <property type="entry name" value="Znf_RING/FYVE/PHD"/>
</dbReference>
<evidence type="ECO:0000256" key="12">
    <source>
        <dbReference type="ARBA" id="ARBA00032533"/>
    </source>
</evidence>
<keyword evidence="16" id="KW-1185">Reference proteome</keyword>
<reference evidence="15 16" key="1">
    <citation type="submission" date="2021-06" db="EMBL/GenBank/DDBJ databases">
        <title>A haploid diamondback moth (Plutella xylostella L.) genome assembly resolves 31 chromosomes and identifies a diamide resistance mutation.</title>
        <authorList>
            <person name="Ward C.M."/>
            <person name="Perry K.D."/>
            <person name="Baker G."/>
            <person name="Powis K."/>
            <person name="Heckel D.G."/>
            <person name="Baxter S.W."/>
        </authorList>
    </citation>
    <scope>NUCLEOTIDE SEQUENCE [LARGE SCALE GENOMIC DNA]</scope>
    <source>
        <strain evidence="15 16">LV</strain>
        <tissue evidence="15">Single pupa</tissue>
    </source>
</reference>
<dbReference type="PANTHER" id="PTHR21330">
    <property type="entry name" value="E3 SUMO-PROTEIN LIGASE NSE2"/>
    <property type="match status" value="1"/>
</dbReference>
<dbReference type="Gene3D" id="3.30.40.10">
    <property type="entry name" value="Zinc/RING finger domain, C3HC4 (zinc finger)"/>
    <property type="match status" value="1"/>
</dbReference>
<dbReference type="CDD" id="cd16651">
    <property type="entry name" value="SPL-RING_NSE2"/>
    <property type="match status" value="1"/>
</dbReference>
<organism evidence="15 16">
    <name type="scientific">Plutella xylostella</name>
    <name type="common">Diamondback moth</name>
    <name type="synonym">Plutella maculipennis</name>
    <dbReference type="NCBI Taxonomy" id="51655"/>
    <lineage>
        <taxon>Eukaryota</taxon>
        <taxon>Metazoa</taxon>
        <taxon>Ecdysozoa</taxon>
        <taxon>Arthropoda</taxon>
        <taxon>Hexapoda</taxon>
        <taxon>Insecta</taxon>
        <taxon>Pterygota</taxon>
        <taxon>Neoptera</taxon>
        <taxon>Endopterygota</taxon>
        <taxon>Lepidoptera</taxon>
        <taxon>Glossata</taxon>
        <taxon>Ditrysia</taxon>
        <taxon>Yponomeutoidea</taxon>
        <taxon>Plutellidae</taxon>
        <taxon>Plutella</taxon>
    </lineage>
</organism>
<keyword evidence="9" id="KW-0862">Zinc</keyword>
<keyword evidence="6" id="KW-0479">Metal-binding</keyword>
<evidence type="ECO:0000256" key="10">
    <source>
        <dbReference type="ARBA" id="ARBA00023242"/>
    </source>
</evidence>
<keyword evidence="5" id="KW-0808">Transferase</keyword>
<comment type="similarity">
    <text evidence="3">Belongs to the NSE2 family.</text>
</comment>
<evidence type="ECO:0000256" key="4">
    <source>
        <dbReference type="ARBA" id="ARBA00020923"/>
    </source>
</evidence>
<dbReference type="Pfam" id="PF11789">
    <property type="entry name" value="zf-Nse"/>
    <property type="match status" value="1"/>
</dbReference>
<evidence type="ECO:0000259" key="14">
    <source>
        <dbReference type="PROSITE" id="PS51044"/>
    </source>
</evidence>
<dbReference type="EMBL" id="JAHIBW010000022">
    <property type="protein sequence ID" value="KAG7299364.1"/>
    <property type="molecule type" value="Genomic_DNA"/>
</dbReference>
<dbReference type="PROSITE" id="PS51044">
    <property type="entry name" value="ZF_SP_RING"/>
    <property type="match status" value="1"/>
</dbReference>
<keyword evidence="10" id="KW-0539">Nucleus</keyword>
<evidence type="ECO:0000313" key="15">
    <source>
        <dbReference type="EMBL" id="KAG7299364.1"/>
    </source>
</evidence>
<evidence type="ECO:0000256" key="2">
    <source>
        <dbReference type="ARBA" id="ARBA00004718"/>
    </source>
</evidence>
<evidence type="ECO:0000256" key="13">
    <source>
        <dbReference type="PROSITE-ProRule" id="PRU00452"/>
    </source>
</evidence>
<evidence type="ECO:0000313" key="16">
    <source>
        <dbReference type="Proteomes" id="UP000823941"/>
    </source>
</evidence>
<dbReference type="InterPro" id="IPR026846">
    <property type="entry name" value="Nse2(Mms21)"/>
</dbReference>
<evidence type="ECO:0000256" key="7">
    <source>
        <dbReference type="ARBA" id="ARBA00022771"/>
    </source>
</evidence>
<keyword evidence="7 13" id="KW-0863">Zinc-finger</keyword>
<dbReference type="Proteomes" id="UP000823941">
    <property type="component" value="Chromosome 22"/>
</dbReference>
<dbReference type="PANTHER" id="PTHR21330:SF1">
    <property type="entry name" value="E3 SUMO-PROTEIN LIGASE NSE2"/>
    <property type="match status" value="1"/>
</dbReference>
<dbReference type="SUPFAM" id="SSF57850">
    <property type="entry name" value="RING/U-box"/>
    <property type="match status" value="1"/>
</dbReference>
<evidence type="ECO:0000256" key="11">
    <source>
        <dbReference type="ARBA" id="ARBA00031731"/>
    </source>
</evidence>
<comment type="caution">
    <text evidence="15">The sequence shown here is derived from an EMBL/GenBank/DDBJ whole genome shotgun (WGS) entry which is preliminary data.</text>
</comment>
<dbReference type="InterPro" id="IPR004181">
    <property type="entry name" value="Znf_MIZ"/>
</dbReference>
<name>A0ABQ7Q2J7_PLUXY</name>
<accession>A0ABQ7Q2J7</accession>
<evidence type="ECO:0000256" key="9">
    <source>
        <dbReference type="ARBA" id="ARBA00022833"/>
    </source>
</evidence>
<evidence type="ECO:0000256" key="6">
    <source>
        <dbReference type="ARBA" id="ARBA00022723"/>
    </source>
</evidence>